<evidence type="ECO:0000259" key="6">
    <source>
        <dbReference type="PROSITE" id="PS50089"/>
    </source>
</evidence>
<dbReference type="InterPro" id="IPR018957">
    <property type="entry name" value="Znf_C3HC4_RING-type"/>
</dbReference>
<evidence type="ECO:0008006" key="10">
    <source>
        <dbReference type="Google" id="ProtNLM"/>
    </source>
</evidence>
<sequence>MASHISDSLKCSICLDIFNDPVILPCSHSFCCGCMQQWKEKGHRTCPVCRIEFISIDACVNLALKNVCEGIVQASLGSEDICSLHKETLKLFCLDHQELVCTVCLHAQNHAGHKFRPLEDVVDGHKEDLKKGLQDAKERLTYSRKMKDDCGEQAASLKVQRERVEGIHWMAFPQSWDSHCHCCPCNLTKSDVCSS</sequence>
<reference evidence="8" key="1">
    <citation type="submission" date="2025-08" db="UniProtKB">
        <authorList>
            <consortium name="Ensembl"/>
        </authorList>
    </citation>
    <scope>IDENTIFICATION</scope>
</reference>
<dbReference type="PROSITE" id="PS50119">
    <property type="entry name" value="ZF_BBOX"/>
    <property type="match status" value="1"/>
</dbReference>
<dbReference type="SMART" id="SM00504">
    <property type="entry name" value="Ubox"/>
    <property type="match status" value="1"/>
</dbReference>
<dbReference type="PROSITE" id="PS50089">
    <property type="entry name" value="ZF_RING_2"/>
    <property type="match status" value="1"/>
</dbReference>
<proteinExistence type="inferred from homology"/>
<dbReference type="OMA" id="KLECNGP"/>
<name>A0A3Q2XUY8_HIPCM</name>
<evidence type="ECO:0000313" key="8">
    <source>
        <dbReference type="Ensembl" id="ENSHCOP00000008102.1"/>
    </source>
</evidence>
<dbReference type="SMART" id="SM00184">
    <property type="entry name" value="RING"/>
    <property type="match status" value="1"/>
</dbReference>
<dbReference type="InterPro" id="IPR003613">
    <property type="entry name" value="Ubox_domain"/>
</dbReference>
<dbReference type="PANTHER" id="PTHR24103">
    <property type="entry name" value="E3 UBIQUITIN-PROTEIN LIGASE TRIM"/>
    <property type="match status" value="1"/>
</dbReference>
<dbReference type="GO" id="GO:0004842">
    <property type="term" value="F:ubiquitin-protein transferase activity"/>
    <property type="evidence" value="ECO:0007669"/>
    <property type="project" value="InterPro"/>
</dbReference>
<dbReference type="SMART" id="SM00336">
    <property type="entry name" value="BBOX"/>
    <property type="match status" value="1"/>
</dbReference>
<reference evidence="8" key="2">
    <citation type="submission" date="2025-09" db="UniProtKB">
        <authorList>
            <consortium name="Ensembl"/>
        </authorList>
    </citation>
    <scope>IDENTIFICATION</scope>
</reference>
<protein>
    <recommendedName>
        <fullName evidence="10">RING-type domain-containing protein</fullName>
    </recommendedName>
</protein>
<dbReference type="InterPro" id="IPR000315">
    <property type="entry name" value="Znf_B-box"/>
</dbReference>
<dbReference type="Ensembl" id="ENSHCOT00000000872.1">
    <property type="protein sequence ID" value="ENSHCOP00000008102.1"/>
    <property type="gene ID" value="ENSHCOG00000010289.1"/>
</dbReference>
<dbReference type="InterPro" id="IPR013083">
    <property type="entry name" value="Znf_RING/FYVE/PHD"/>
</dbReference>
<keyword evidence="3 5" id="KW-0863">Zinc-finger</keyword>
<evidence type="ECO:0000256" key="3">
    <source>
        <dbReference type="ARBA" id="ARBA00022771"/>
    </source>
</evidence>
<comment type="similarity">
    <text evidence="1">Belongs to the TRIM/RBCC family.</text>
</comment>
<dbReference type="InterPro" id="IPR017907">
    <property type="entry name" value="Znf_RING_CS"/>
</dbReference>
<dbReference type="InterPro" id="IPR001841">
    <property type="entry name" value="Znf_RING"/>
</dbReference>
<dbReference type="Proteomes" id="UP000264820">
    <property type="component" value="Unplaced"/>
</dbReference>
<dbReference type="InterPro" id="IPR050143">
    <property type="entry name" value="TRIM/RBCC"/>
</dbReference>
<organism evidence="8 9">
    <name type="scientific">Hippocampus comes</name>
    <name type="common">Tiger tail seahorse</name>
    <dbReference type="NCBI Taxonomy" id="109280"/>
    <lineage>
        <taxon>Eukaryota</taxon>
        <taxon>Metazoa</taxon>
        <taxon>Chordata</taxon>
        <taxon>Craniata</taxon>
        <taxon>Vertebrata</taxon>
        <taxon>Euteleostomi</taxon>
        <taxon>Actinopterygii</taxon>
        <taxon>Neopterygii</taxon>
        <taxon>Teleostei</taxon>
        <taxon>Neoteleostei</taxon>
        <taxon>Acanthomorphata</taxon>
        <taxon>Syngnathiaria</taxon>
        <taxon>Syngnathiformes</taxon>
        <taxon>Syngnathoidei</taxon>
        <taxon>Syngnathidae</taxon>
        <taxon>Hippocampus</taxon>
    </lineage>
</organism>
<evidence type="ECO:0000256" key="2">
    <source>
        <dbReference type="ARBA" id="ARBA00022723"/>
    </source>
</evidence>
<evidence type="ECO:0000256" key="5">
    <source>
        <dbReference type="PROSITE-ProRule" id="PRU00024"/>
    </source>
</evidence>
<dbReference type="SUPFAM" id="SSF57845">
    <property type="entry name" value="B-box zinc-binding domain"/>
    <property type="match status" value="1"/>
</dbReference>
<dbReference type="SUPFAM" id="SSF57850">
    <property type="entry name" value="RING/U-box"/>
    <property type="match status" value="1"/>
</dbReference>
<dbReference type="PROSITE" id="PS00518">
    <property type="entry name" value="ZF_RING_1"/>
    <property type="match status" value="1"/>
</dbReference>
<keyword evidence="9" id="KW-1185">Reference proteome</keyword>
<dbReference type="Gene3D" id="3.30.160.60">
    <property type="entry name" value="Classic Zinc Finger"/>
    <property type="match status" value="1"/>
</dbReference>
<evidence type="ECO:0000259" key="7">
    <source>
        <dbReference type="PROSITE" id="PS50119"/>
    </source>
</evidence>
<dbReference type="GeneTree" id="ENSGT01030000234583"/>
<keyword evidence="2" id="KW-0479">Metal-binding</keyword>
<dbReference type="AlphaFoldDB" id="A0A3Q2XUY8"/>
<dbReference type="GO" id="GO:0008270">
    <property type="term" value="F:zinc ion binding"/>
    <property type="evidence" value="ECO:0007669"/>
    <property type="project" value="UniProtKB-KW"/>
</dbReference>
<dbReference type="Pfam" id="PF00097">
    <property type="entry name" value="zf-C3HC4"/>
    <property type="match status" value="1"/>
</dbReference>
<keyword evidence="4" id="KW-0862">Zinc</keyword>
<feature type="domain" description="B box-type" evidence="7">
    <location>
        <begin position="77"/>
        <end position="118"/>
    </location>
</feature>
<dbReference type="Pfam" id="PF00643">
    <property type="entry name" value="zf-B_box"/>
    <property type="match status" value="1"/>
</dbReference>
<evidence type="ECO:0000256" key="1">
    <source>
        <dbReference type="ARBA" id="ARBA00008518"/>
    </source>
</evidence>
<dbReference type="Gene3D" id="3.30.40.10">
    <property type="entry name" value="Zinc/RING finger domain, C3HC4 (zinc finger)"/>
    <property type="match status" value="1"/>
</dbReference>
<evidence type="ECO:0000256" key="4">
    <source>
        <dbReference type="ARBA" id="ARBA00022833"/>
    </source>
</evidence>
<dbReference type="GO" id="GO:0016567">
    <property type="term" value="P:protein ubiquitination"/>
    <property type="evidence" value="ECO:0007669"/>
    <property type="project" value="InterPro"/>
</dbReference>
<evidence type="ECO:0000313" key="9">
    <source>
        <dbReference type="Proteomes" id="UP000264820"/>
    </source>
</evidence>
<accession>A0A3Q2XUY8</accession>
<feature type="domain" description="RING-type" evidence="6">
    <location>
        <begin position="11"/>
        <end position="50"/>
    </location>
</feature>